<name>A0A9X3YSM0_9GAMM</name>
<dbReference type="Gene3D" id="2.120.10.80">
    <property type="entry name" value="Kelch-type beta propeller"/>
    <property type="match status" value="2"/>
</dbReference>
<proteinExistence type="predicted"/>
<comment type="caution">
    <text evidence="4">The sequence shown here is derived from an EMBL/GenBank/DDBJ whole genome shotgun (WGS) entry which is preliminary data.</text>
</comment>
<gene>
    <name evidence="4" type="ORF">OD750_027235</name>
</gene>
<dbReference type="Gene3D" id="2.60.40.10">
    <property type="entry name" value="Immunoglobulins"/>
    <property type="match status" value="4"/>
</dbReference>
<dbReference type="PANTHER" id="PTHR46344:SF27">
    <property type="entry name" value="KELCH REPEAT SUPERFAMILY PROTEIN"/>
    <property type="match status" value="1"/>
</dbReference>
<dbReference type="InterPro" id="IPR037293">
    <property type="entry name" value="Gal_Oxidase_central_sf"/>
</dbReference>
<dbReference type="SUPFAM" id="SSF117281">
    <property type="entry name" value="Kelch motif"/>
    <property type="match status" value="3"/>
</dbReference>
<reference evidence="4" key="1">
    <citation type="submission" date="2023-02" db="EMBL/GenBank/DDBJ databases">
        <title>Tahibacter soli sp. nov. isolated from soil.</title>
        <authorList>
            <person name="Baek J.H."/>
            <person name="Lee J.K."/>
            <person name="Choi D.G."/>
            <person name="Jeon C.O."/>
        </authorList>
    </citation>
    <scope>NUCLEOTIDE SEQUENCE</scope>
    <source>
        <strain evidence="4">BL</strain>
    </source>
</reference>
<keyword evidence="5" id="KW-1185">Reference proteome</keyword>
<evidence type="ECO:0000256" key="1">
    <source>
        <dbReference type="ARBA" id="ARBA00022441"/>
    </source>
</evidence>
<dbReference type="InterPro" id="IPR015915">
    <property type="entry name" value="Kelch-typ_b-propeller"/>
</dbReference>
<dbReference type="Proteomes" id="UP001139971">
    <property type="component" value="Unassembled WGS sequence"/>
</dbReference>
<evidence type="ECO:0000313" key="5">
    <source>
        <dbReference type="Proteomes" id="UP001139971"/>
    </source>
</evidence>
<protein>
    <submittedName>
        <fullName evidence="4">Kelch repeat-containing protein</fullName>
    </submittedName>
</protein>
<keyword evidence="2" id="KW-0677">Repeat</keyword>
<evidence type="ECO:0000313" key="4">
    <source>
        <dbReference type="EMBL" id="MDC8016238.1"/>
    </source>
</evidence>
<keyword evidence="1" id="KW-0880">Kelch repeat</keyword>
<dbReference type="EMBL" id="JAOVZO020000023">
    <property type="protein sequence ID" value="MDC8016238.1"/>
    <property type="molecule type" value="Genomic_DNA"/>
</dbReference>
<dbReference type="InterPro" id="IPR006652">
    <property type="entry name" value="Kelch_1"/>
</dbReference>
<evidence type="ECO:0000259" key="3">
    <source>
        <dbReference type="Pfam" id="PF16640"/>
    </source>
</evidence>
<dbReference type="AlphaFoldDB" id="A0A9X3YSM0"/>
<dbReference type="PANTHER" id="PTHR46344">
    <property type="entry name" value="OS02G0202900 PROTEIN"/>
    <property type="match status" value="1"/>
</dbReference>
<dbReference type="RefSeq" id="WP_263542483.1">
    <property type="nucleotide sequence ID" value="NZ_JAOVZO020000023.1"/>
</dbReference>
<accession>A0A9X3YSM0</accession>
<organism evidence="4 5">
    <name type="scientific">Tahibacter soli</name>
    <dbReference type="NCBI Taxonomy" id="2983605"/>
    <lineage>
        <taxon>Bacteria</taxon>
        <taxon>Pseudomonadati</taxon>
        <taxon>Pseudomonadota</taxon>
        <taxon>Gammaproteobacteria</taxon>
        <taxon>Lysobacterales</taxon>
        <taxon>Rhodanobacteraceae</taxon>
        <taxon>Tahibacter</taxon>
    </lineage>
</organism>
<dbReference type="Pfam" id="PF16640">
    <property type="entry name" value="Big_3_5"/>
    <property type="match status" value="3"/>
</dbReference>
<dbReference type="Pfam" id="PF01344">
    <property type="entry name" value="Kelch_1"/>
    <property type="match status" value="3"/>
</dbReference>
<evidence type="ECO:0000256" key="2">
    <source>
        <dbReference type="ARBA" id="ARBA00022737"/>
    </source>
</evidence>
<dbReference type="InterPro" id="IPR036116">
    <property type="entry name" value="FN3_sf"/>
</dbReference>
<sequence>MSCLLATLCTTASAASFRRGPDLVAAHAGQAAALLNDGRVMLAGSTNASAAQAVDLYDPARNRWQAGPPLSRAEAGATLTTLPNGKVLLVGQGRQVFDPVANTWATVAPGTTVSLRRHTATLLATGQVMIAGGERQFGETFGLELYDPVANTWMPWGHLDYERQRHAAVQLASGKVLFAGGRRSGAAMSNVELYDPQFGAVDSSGSMLVARSGLTLTLLPGGKVLAAGGDDGGVSLASCEIYDPATGGWQFAAAMNAPRTGHAATVLPDGRVLVSGGESAPGTAVPAAEIYDPAGNGWIAAGNLAVTRAGHSAVPMPNGSVLLAGGTGDASASSSSEWFDPATASSVFDRTLPSLRTGATATWLPPGKVLVVGGGFDADYDAFADVFDVATATWSSLGLAARHTRHTQTVLRNGRVLLAGGLSGGTPIPYAETVNGTTMTSSGVASMSVPRYLHAATLMPDGTTLVTGGYTSGGVAVASAELYRPGVDTWTPRAPMNAPRGEHAATLLDDGRVLVSGGRDAAGQALDSAEVYDPAADRWTTLAAPGIARYAASATLLRNGSVLVAGGLDNAGTPLARADVFDPRQPAWSRAPDMALPRAQHTTTLLPSGQVMLAGGRSGASGGTRGVEIYTPEVDRWSPAADLAFARNSHSAVLLPSGHMLVVYGYAANWVPFAEYYDPGLAPDPARQPRLYSADLLSAGHGTLRASGNGFQPAFGGNSSGAGAGSNFPLLQVQRIDNGQMRFVRADADLPFSGMQFSGRPLELADFPAGPVQVRAWVNGVPSAAVNATVASVPAPVAAPTATGGVLRATVAFAPPGDDGGTAVTGYRVTAAPGGAQQSCLAPCNNVEFASLPPGVYAFAASAVNAAGTAAASPPSNSVVVQARSSVTLASGVNPSRYGDTVTFTATASGLAPGGTMTFRADGNALCTGVALTAGVAQCNTQTLAGGLHAITASYSGDAGNTASQSATLQQQVNTVDSNAALVSSVNPSTYGDTVVLTATITTELLGGHVGFYDGATPLCANVNLVGGTASCTVTDFAVGTHAITARYGGDDDTGASVSFALAQQVLALPTTTSVETACARAFTANQPFTLRASIATASLGGVPAGSVDFVADTGATLCHAVALTDGTASCTTTDIAAPAGQGQGTVAIRARYSGDAINAGGSSPDLTVTVFDPADVLLRNGFEAATPGCPVR</sequence>
<feature type="domain" description="Bacterial Ig-like" evidence="3">
    <location>
        <begin position="983"/>
        <end position="1066"/>
    </location>
</feature>
<dbReference type="InterPro" id="IPR032109">
    <property type="entry name" value="Big_3_5"/>
</dbReference>
<feature type="domain" description="Bacterial Ig-like" evidence="3">
    <location>
        <begin position="893"/>
        <end position="974"/>
    </location>
</feature>
<feature type="domain" description="Bacterial Ig-like" evidence="3">
    <location>
        <begin position="1082"/>
        <end position="1171"/>
    </location>
</feature>
<dbReference type="Gene3D" id="2.130.10.80">
    <property type="entry name" value="Galactose oxidase/kelch, beta-propeller"/>
    <property type="match status" value="4"/>
</dbReference>
<dbReference type="SUPFAM" id="SSF49265">
    <property type="entry name" value="Fibronectin type III"/>
    <property type="match status" value="1"/>
</dbReference>
<dbReference type="SMART" id="SM00612">
    <property type="entry name" value="Kelch"/>
    <property type="match status" value="10"/>
</dbReference>
<dbReference type="InterPro" id="IPR013783">
    <property type="entry name" value="Ig-like_fold"/>
</dbReference>